<dbReference type="Proteomes" id="UP001321506">
    <property type="component" value="Unassembled WGS sequence"/>
</dbReference>
<dbReference type="InterPro" id="IPR011611">
    <property type="entry name" value="PfkB_dom"/>
</dbReference>
<dbReference type="GO" id="GO:0016301">
    <property type="term" value="F:kinase activity"/>
    <property type="evidence" value="ECO:0007669"/>
    <property type="project" value="UniProtKB-KW"/>
</dbReference>
<dbReference type="GO" id="GO:0005829">
    <property type="term" value="C:cytosol"/>
    <property type="evidence" value="ECO:0007669"/>
    <property type="project" value="TreeGrafter"/>
</dbReference>
<dbReference type="Pfam" id="PF00294">
    <property type="entry name" value="PfkB"/>
    <property type="match status" value="1"/>
</dbReference>
<organism evidence="4 5">
    <name type="scientific">Ruicaihuangia caeni</name>
    <dbReference type="NCBI Taxonomy" id="3042517"/>
    <lineage>
        <taxon>Bacteria</taxon>
        <taxon>Bacillati</taxon>
        <taxon>Actinomycetota</taxon>
        <taxon>Actinomycetes</taxon>
        <taxon>Micrococcales</taxon>
        <taxon>Microbacteriaceae</taxon>
        <taxon>Ruicaihuangia</taxon>
    </lineage>
</organism>
<evidence type="ECO:0000256" key="2">
    <source>
        <dbReference type="ARBA" id="ARBA00022777"/>
    </source>
</evidence>
<dbReference type="InterPro" id="IPR002139">
    <property type="entry name" value="Ribo/fructo_kinase"/>
</dbReference>
<evidence type="ECO:0000256" key="1">
    <source>
        <dbReference type="ARBA" id="ARBA00022679"/>
    </source>
</evidence>
<protein>
    <submittedName>
        <fullName evidence="4">PfkB family carbohydrate kinase</fullName>
    </submittedName>
</protein>
<keyword evidence="2 4" id="KW-0418">Kinase</keyword>
<dbReference type="PRINTS" id="PR00990">
    <property type="entry name" value="RIBOKINASE"/>
</dbReference>
<dbReference type="Gene3D" id="3.40.1190.20">
    <property type="match status" value="1"/>
</dbReference>
<evidence type="ECO:0000313" key="4">
    <source>
        <dbReference type="EMBL" id="MDI2098493.1"/>
    </source>
</evidence>
<dbReference type="InterPro" id="IPR029056">
    <property type="entry name" value="Ribokinase-like"/>
</dbReference>
<dbReference type="EMBL" id="JASATX010000002">
    <property type="protein sequence ID" value="MDI2098493.1"/>
    <property type="molecule type" value="Genomic_DNA"/>
</dbReference>
<sequence>MTVVAIGLYVPDHYLFVDRLPMPGESVEVRRYVQSHGGKAANQAVASALAGAATFFVGAVGADLAGRQGLAAMSAYGVDTSRASVVDGAATGMSSIYLAPDGTQMIGTFAGAGARIDRGSVEAALKDLQPDIALLQGEVTAELALELVGARIAPTVILDPSPADAFIGLSLEKCDIITPNSHEADLLVGSRQASASAVADATGVDVVIVTRGADGAEVFDRGTTTVLPGIDVHPCDASGAGDAFNGALAAALDAGGCLLDAATAGIRASAWSVTREFCMPSYATAEELASWRTGSTASASKVAT</sequence>
<gene>
    <name evidence="4" type="ORF">QF206_05895</name>
</gene>
<name>A0AAW6T9Q3_9MICO</name>
<dbReference type="AlphaFoldDB" id="A0AAW6T9Q3"/>
<accession>A0AAW6T9Q3</accession>
<keyword evidence="1" id="KW-0808">Transferase</keyword>
<dbReference type="SUPFAM" id="SSF53613">
    <property type="entry name" value="Ribokinase-like"/>
    <property type="match status" value="1"/>
</dbReference>
<reference evidence="4 5" key="1">
    <citation type="submission" date="2023-04" db="EMBL/GenBank/DDBJ databases">
        <title>Klugiella caeni sp. nov. isolated from the sludge of biochemical tank.</title>
        <authorList>
            <person name="Geng K."/>
        </authorList>
    </citation>
    <scope>NUCLEOTIDE SEQUENCE [LARGE SCALE GENOMIC DNA]</scope>
    <source>
        <strain evidence="4 5">YN-L-19</strain>
    </source>
</reference>
<evidence type="ECO:0000313" key="5">
    <source>
        <dbReference type="Proteomes" id="UP001321506"/>
    </source>
</evidence>
<evidence type="ECO:0000259" key="3">
    <source>
        <dbReference type="Pfam" id="PF00294"/>
    </source>
</evidence>
<dbReference type="PANTHER" id="PTHR10584">
    <property type="entry name" value="SUGAR KINASE"/>
    <property type="match status" value="1"/>
</dbReference>
<comment type="caution">
    <text evidence="4">The sequence shown here is derived from an EMBL/GenBank/DDBJ whole genome shotgun (WGS) entry which is preliminary data.</text>
</comment>
<dbReference type="GO" id="GO:0006796">
    <property type="term" value="P:phosphate-containing compound metabolic process"/>
    <property type="evidence" value="ECO:0007669"/>
    <property type="project" value="UniProtKB-ARBA"/>
</dbReference>
<dbReference type="PANTHER" id="PTHR10584:SF166">
    <property type="entry name" value="RIBOKINASE"/>
    <property type="match status" value="1"/>
</dbReference>
<feature type="domain" description="Carbohydrate kinase PfkB" evidence="3">
    <location>
        <begin position="3"/>
        <end position="280"/>
    </location>
</feature>
<keyword evidence="5" id="KW-1185">Reference proteome</keyword>
<dbReference type="RefSeq" id="WP_281488283.1">
    <property type="nucleotide sequence ID" value="NZ_JASATX010000002.1"/>
</dbReference>
<proteinExistence type="predicted"/>